<gene>
    <name evidence="1" type="ORF">LCGC14_0557500</name>
</gene>
<organism evidence="1">
    <name type="scientific">marine sediment metagenome</name>
    <dbReference type="NCBI Taxonomy" id="412755"/>
    <lineage>
        <taxon>unclassified sequences</taxon>
        <taxon>metagenomes</taxon>
        <taxon>ecological metagenomes</taxon>
    </lineage>
</organism>
<name>A0A0F9RT63_9ZZZZ</name>
<comment type="caution">
    <text evidence="1">The sequence shown here is derived from an EMBL/GenBank/DDBJ whole genome shotgun (WGS) entry which is preliminary data.</text>
</comment>
<proteinExistence type="predicted"/>
<dbReference type="EMBL" id="LAZR01000783">
    <property type="protein sequence ID" value="KKN57919.1"/>
    <property type="molecule type" value="Genomic_DNA"/>
</dbReference>
<reference evidence="1" key="1">
    <citation type="journal article" date="2015" name="Nature">
        <title>Complex archaea that bridge the gap between prokaryotes and eukaryotes.</title>
        <authorList>
            <person name="Spang A."/>
            <person name="Saw J.H."/>
            <person name="Jorgensen S.L."/>
            <person name="Zaremba-Niedzwiedzka K."/>
            <person name="Martijn J."/>
            <person name="Lind A.E."/>
            <person name="van Eijk R."/>
            <person name="Schleper C."/>
            <person name="Guy L."/>
            <person name="Ettema T.J."/>
        </authorList>
    </citation>
    <scope>NUCLEOTIDE SEQUENCE</scope>
</reference>
<evidence type="ECO:0000313" key="1">
    <source>
        <dbReference type="EMBL" id="KKN57919.1"/>
    </source>
</evidence>
<accession>A0A0F9RT63</accession>
<sequence>MITLWMMIMAASPLAPSTDVLREVCMQTGGVKMTVQEGVATDYWTGEVYKTIVMKCLGPGKNPGPPKVEA</sequence>
<dbReference type="AlphaFoldDB" id="A0A0F9RT63"/>
<protein>
    <submittedName>
        <fullName evidence="1">Uncharacterized protein</fullName>
    </submittedName>
</protein>